<dbReference type="AlphaFoldDB" id="A0A5B7ENL3"/>
<evidence type="ECO:0000313" key="2">
    <source>
        <dbReference type="EMBL" id="MPC34867.1"/>
    </source>
</evidence>
<evidence type="ECO:0000313" key="3">
    <source>
        <dbReference type="Proteomes" id="UP000324222"/>
    </source>
</evidence>
<accession>A0A5B7ENL3</accession>
<gene>
    <name evidence="2" type="ORF">E2C01_028270</name>
</gene>
<sequence length="125" mass="14825">MSMEYKTDEKILKEIIYENVKPTNEDAKLTLTIYYKTRKTSQLLLCNQPSDSKTPLQEDHGIYLHLCNSKECGLCSYIGMTRTTLARRLACHLTSRIIKEHYKGRNHDNSMQRSRRKRHHIRQRT</sequence>
<feature type="compositionally biased region" description="Basic residues" evidence="1">
    <location>
        <begin position="113"/>
        <end position="125"/>
    </location>
</feature>
<protein>
    <submittedName>
        <fullName evidence="2">Uncharacterized protein</fullName>
    </submittedName>
</protein>
<name>A0A5B7ENL3_PORTR</name>
<evidence type="ECO:0000256" key="1">
    <source>
        <dbReference type="SAM" id="MobiDB-lite"/>
    </source>
</evidence>
<organism evidence="2 3">
    <name type="scientific">Portunus trituberculatus</name>
    <name type="common">Swimming crab</name>
    <name type="synonym">Neptunus trituberculatus</name>
    <dbReference type="NCBI Taxonomy" id="210409"/>
    <lineage>
        <taxon>Eukaryota</taxon>
        <taxon>Metazoa</taxon>
        <taxon>Ecdysozoa</taxon>
        <taxon>Arthropoda</taxon>
        <taxon>Crustacea</taxon>
        <taxon>Multicrustacea</taxon>
        <taxon>Malacostraca</taxon>
        <taxon>Eumalacostraca</taxon>
        <taxon>Eucarida</taxon>
        <taxon>Decapoda</taxon>
        <taxon>Pleocyemata</taxon>
        <taxon>Brachyura</taxon>
        <taxon>Eubrachyura</taxon>
        <taxon>Portunoidea</taxon>
        <taxon>Portunidae</taxon>
        <taxon>Portuninae</taxon>
        <taxon>Portunus</taxon>
    </lineage>
</organism>
<feature type="region of interest" description="Disordered" evidence="1">
    <location>
        <begin position="102"/>
        <end position="125"/>
    </location>
</feature>
<dbReference type="OrthoDB" id="6378814at2759"/>
<dbReference type="EMBL" id="VSRR010003149">
    <property type="protein sequence ID" value="MPC34867.1"/>
    <property type="molecule type" value="Genomic_DNA"/>
</dbReference>
<proteinExistence type="predicted"/>
<dbReference type="Proteomes" id="UP000324222">
    <property type="component" value="Unassembled WGS sequence"/>
</dbReference>
<reference evidence="2 3" key="1">
    <citation type="submission" date="2019-05" db="EMBL/GenBank/DDBJ databases">
        <title>Another draft genome of Portunus trituberculatus and its Hox gene families provides insights of decapod evolution.</title>
        <authorList>
            <person name="Jeong J.-H."/>
            <person name="Song I."/>
            <person name="Kim S."/>
            <person name="Choi T."/>
            <person name="Kim D."/>
            <person name="Ryu S."/>
            <person name="Kim W."/>
        </authorList>
    </citation>
    <scope>NUCLEOTIDE SEQUENCE [LARGE SCALE GENOMIC DNA]</scope>
    <source>
        <tissue evidence="2">Muscle</tissue>
    </source>
</reference>
<comment type="caution">
    <text evidence="2">The sequence shown here is derived from an EMBL/GenBank/DDBJ whole genome shotgun (WGS) entry which is preliminary data.</text>
</comment>
<keyword evidence="3" id="KW-1185">Reference proteome</keyword>